<dbReference type="SUPFAM" id="SSF56436">
    <property type="entry name" value="C-type lectin-like"/>
    <property type="match status" value="1"/>
</dbReference>
<evidence type="ECO:0008006" key="3">
    <source>
        <dbReference type="Google" id="ProtNLM"/>
    </source>
</evidence>
<reference evidence="1 2" key="1">
    <citation type="journal article" date="2016" name="Nat. Commun.">
        <title>Thousands of microbial genomes shed light on interconnected biogeochemical processes in an aquifer system.</title>
        <authorList>
            <person name="Anantharaman K."/>
            <person name="Brown C.T."/>
            <person name="Hug L.A."/>
            <person name="Sharon I."/>
            <person name="Castelle C.J."/>
            <person name="Probst A.J."/>
            <person name="Thomas B.C."/>
            <person name="Singh A."/>
            <person name="Wilkins M.J."/>
            <person name="Karaoz U."/>
            <person name="Brodie E.L."/>
            <person name="Williams K.H."/>
            <person name="Hubbard S.S."/>
            <person name="Banfield J.F."/>
        </authorList>
    </citation>
    <scope>NUCLEOTIDE SEQUENCE [LARGE SCALE GENOMIC DNA]</scope>
</reference>
<dbReference type="InterPro" id="IPR016187">
    <property type="entry name" value="CTDL_fold"/>
</dbReference>
<evidence type="ECO:0000313" key="1">
    <source>
        <dbReference type="EMBL" id="OGC33574.1"/>
    </source>
</evidence>
<organism evidence="1 2">
    <name type="scientific">candidate division WOR-1 bacterium RIFOXYC2_FULL_41_25</name>
    <dbReference type="NCBI Taxonomy" id="1802586"/>
    <lineage>
        <taxon>Bacteria</taxon>
        <taxon>Bacillati</taxon>
        <taxon>Saganbacteria</taxon>
    </lineage>
</organism>
<evidence type="ECO:0000313" key="2">
    <source>
        <dbReference type="Proteomes" id="UP000177309"/>
    </source>
</evidence>
<accession>A0A1F4TLL5</accession>
<dbReference type="Proteomes" id="UP000177309">
    <property type="component" value="Unassembled WGS sequence"/>
</dbReference>
<sequence length="262" mass="28809">MGIAIRGEFQCTPPRVIRAIQRAQATTSGSRAEKEAAGLGVLKKHLGDQAPDSLGKLLAQACLSREALTRAEQFFTEMGAEARKAFLLTLLEQPFLSRPTLFEEPIGEATEAGQTVEAGKLAEALGTRLPEQELIMVPNSTAGEGKSIGRKQVTNEQWAIAMEQAGLRCPYHKGELDDAVVGVNYETDVVGFADWQGMRAPRESEFLDAKKAGILSANKPWEWMADNEKGSQIGRSLRCENRYYCPPSYRYNVDRAFRVAEG</sequence>
<dbReference type="AlphaFoldDB" id="A0A1F4TLL5"/>
<gene>
    <name evidence="1" type="ORF">A2462_02700</name>
</gene>
<name>A0A1F4TLL5_UNCSA</name>
<comment type="caution">
    <text evidence="1">The sequence shown here is derived from an EMBL/GenBank/DDBJ whole genome shotgun (WGS) entry which is preliminary data.</text>
</comment>
<proteinExistence type="predicted"/>
<dbReference type="EMBL" id="MEUI01000031">
    <property type="protein sequence ID" value="OGC33574.1"/>
    <property type="molecule type" value="Genomic_DNA"/>
</dbReference>
<protein>
    <recommendedName>
        <fullName evidence="3">Sulfatase-modifying factor enzyme domain-containing protein</fullName>
    </recommendedName>
</protein>